<keyword evidence="3" id="KW-0378">Hydrolase</keyword>
<feature type="transmembrane region" description="Helical" evidence="6">
    <location>
        <begin position="25"/>
        <end position="43"/>
    </location>
</feature>
<evidence type="ECO:0000256" key="4">
    <source>
        <dbReference type="ARBA" id="ARBA00022833"/>
    </source>
</evidence>
<dbReference type="RefSeq" id="WP_200605939.1">
    <property type="nucleotide sequence ID" value="NZ_JAEHHL010000001.1"/>
</dbReference>
<keyword evidence="6" id="KW-0812">Transmembrane</keyword>
<feature type="transmembrane region" description="Helical" evidence="6">
    <location>
        <begin position="127"/>
        <end position="151"/>
    </location>
</feature>
<keyword evidence="4" id="KW-0862">Zinc</keyword>
<keyword evidence="6" id="KW-0472">Membrane</keyword>
<dbReference type="GO" id="GO:0016811">
    <property type="term" value="F:hydrolase activity, acting on carbon-nitrogen (but not peptide) bonds, in linear amides"/>
    <property type="evidence" value="ECO:0007669"/>
    <property type="project" value="TreeGrafter"/>
</dbReference>
<evidence type="ECO:0000256" key="6">
    <source>
        <dbReference type="SAM" id="Phobius"/>
    </source>
</evidence>
<dbReference type="PANTHER" id="PTHR35005:SF1">
    <property type="entry name" value="2-AMINO-5-FORMYLAMINO-6-RIBOSYLAMINOPYRIMIDIN-4(3H)-ONE 5'-MONOPHOSPHATE DEFORMYLASE"/>
    <property type="match status" value="1"/>
</dbReference>
<evidence type="ECO:0000256" key="3">
    <source>
        <dbReference type="ARBA" id="ARBA00022801"/>
    </source>
</evidence>
<feature type="domain" description="Fatty acid hydroxylase" evidence="7">
    <location>
        <begin position="135"/>
        <end position="283"/>
    </location>
</feature>
<evidence type="ECO:0000313" key="8">
    <source>
        <dbReference type="EMBL" id="MBK0397795.1"/>
    </source>
</evidence>
<comment type="similarity">
    <text evidence="5">Belongs to the creatininase superfamily.</text>
</comment>
<dbReference type="AlphaFoldDB" id="A0A8J7M3S9"/>
<sequence length="620" mass="68394">MFLDTLIDQTTSHLTALVLPSQRVFWLYLLAAFVIATGTYIFFKAHEEGADRPDGVSKGLWGYIFDREVWLHRSARQDYVYFVVNGLIYAGIVSQLLIGAHIFYGVFGVTLDAIFGRPETPVFPATPLTAILYTLAAVMAADFAVFITHYLQHKVQVLWQFHQVHHSAEVLTPVTVYRMHPVDLFFTGIVGAACVALALALFVYLTGEPPKETTIAGVNVVIFVFYLVGYNLRHSHIWLGYPRWLSFILISPAQHQTHHSVEVRHFDKNFGLVFAFWDWMFGTLYVPKGYEKLSFGINRSEPNPFSSVRELYLKPFANAWEIIAPREGGKRRRIVMAASVGMCVAAYGLVFHAQRQVIAAASAVPSVHLEDLTWTEIARAQDRGFDTVIIPTGGTEQNGPHVILGKHNYIIHETAERIARALDRTLVAPVLSYVPEGDPATREGHMAFAGTLSLPEPLFQSVLEAAAASYKAHGFRNILLIGDSGGNQAAQAEVAQRLTAAWADEGVRVLHVGAYYAANGQIDWLRAQGFTDAEIGSHAGIRDTSELIAVNREGVRMRPVEPPEGAEPGYSGAPSRATAEIGEQMLMLKVEAALRQIREMGIEPRGAAGDREGMGASILN</sequence>
<feature type="transmembrane region" description="Helical" evidence="6">
    <location>
        <begin position="79"/>
        <end position="107"/>
    </location>
</feature>
<evidence type="ECO:0000256" key="5">
    <source>
        <dbReference type="ARBA" id="ARBA00024029"/>
    </source>
</evidence>
<dbReference type="GO" id="GO:0009231">
    <property type="term" value="P:riboflavin biosynthetic process"/>
    <property type="evidence" value="ECO:0007669"/>
    <property type="project" value="TreeGrafter"/>
</dbReference>
<dbReference type="GO" id="GO:0005506">
    <property type="term" value="F:iron ion binding"/>
    <property type="evidence" value="ECO:0007669"/>
    <property type="project" value="InterPro"/>
</dbReference>
<comment type="caution">
    <text evidence="8">The sequence shown here is derived from an EMBL/GenBank/DDBJ whole genome shotgun (WGS) entry which is preliminary data.</text>
</comment>
<feature type="transmembrane region" description="Helical" evidence="6">
    <location>
        <begin position="213"/>
        <end position="232"/>
    </location>
</feature>
<comment type="cofactor">
    <cofactor evidence="1">
        <name>Zn(2+)</name>
        <dbReference type="ChEBI" id="CHEBI:29105"/>
    </cofactor>
</comment>
<dbReference type="InterPro" id="IPR006694">
    <property type="entry name" value="Fatty_acid_hydroxylase"/>
</dbReference>
<dbReference type="Pfam" id="PF02633">
    <property type="entry name" value="Creatininase"/>
    <property type="match status" value="1"/>
</dbReference>
<dbReference type="InterPro" id="IPR024087">
    <property type="entry name" value="Creatininase-like_sf"/>
</dbReference>
<dbReference type="GO" id="GO:0016491">
    <property type="term" value="F:oxidoreductase activity"/>
    <property type="evidence" value="ECO:0007669"/>
    <property type="project" value="InterPro"/>
</dbReference>
<evidence type="ECO:0000259" key="7">
    <source>
        <dbReference type="Pfam" id="PF04116"/>
    </source>
</evidence>
<proteinExistence type="inferred from homology"/>
<keyword evidence="6" id="KW-1133">Transmembrane helix</keyword>
<name>A0A8J7M3S9_9RHOB</name>
<dbReference type="Gene3D" id="3.40.50.10310">
    <property type="entry name" value="Creatininase"/>
    <property type="match status" value="1"/>
</dbReference>
<dbReference type="GO" id="GO:0008610">
    <property type="term" value="P:lipid biosynthetic process"/>
    <property type="evidence" value="ECO:0007669"/>
    <property type="project" value="InterPro"/>
</dbReference>
<gene>
    <name evidence="8" type="ORF">H0I76_01215</name>
</gene>
<protein>
    <submittedName>
        <fullName evidence="8">Creatininase family protein</fullName>
    </submittedName>
</protein>
<dbReference type="Proteomes" id="UP000655420">
    <property type="component" value="Unassembled WGS sequence"/>
</dbReference>
<feature type="transmembrane region" description="Helical" evidence="6">
    <location>
        <begin position="184"/>
        <end position="207"/>
    </location>
</feature>
<keyword evidence="9" id="KW-1185">Reference proteome</keyword>
<organism evidence="8 9">
    <name type="scientific">Thermohalobaculum xanthum</name>
    <dbReference type="NCBI Taxonomy" id="2753746"/>
    <lineage>
        <taxon>Bacteria</taxon>
        <taxon>Pseudomonadati</taxon>
        <taxon>Pseudomonadota</taxon>
        <taxon>Alphaproteobacteria</taxon>
        <taxon>Rhodobacterales</taxon>
        <taxon>Paracoccaceae</taxon>
        <taxon>Thermohalobaculum</taxon>
    </lineage>
</organism>
<reference evidence="8" key="1">
    <citation type="submission" date="2020-12" db="EMBL/GenBank/DDBJ databases">
        <title>Bacterial taxonomy.</title>
        <authorList>
            <person name="Pan X."/>
        </authorList>
    </citation>
    <scope>NUCLEOTIDE SEQUENCE</scope>
    <source>
        <strain evidence="8">M0105</strain>
    </source>
</reference>
<keyword evidence="2" id="KW-0479">Metal-binding</keyword>
<accession>A0A8J7M3S9</accession>
<dbReference type="PANTHER" id="PTHR35005">
    <property type="entry name" value="3-DEHYDRO-SCYLLO-INOSOSE HYDROLASE"/>
    <property type="match status" value="1"/>
</dbReference>
<evidence type="ECO:0000256" key="1">
    <source>
        <dbReference type="ARBA" id="ARBA00001947"/>
    </source>
</evidence>
<evidence type="ECO:0000313" key="9">
    <source>
        <dbReference type="Proteomes" id="UP000655420"/>
    </source>
</evidence>
<dbReference type="SUPFAM" id="SSF102215">
    <property type="entry name" value="Creatininase"/>
    <property type="match status" value="1"/>
</dbReference>
<dbReference type="EMBL" id="JAEHHL010000001">
    <property type="protein sequence ID" value="MBK0397795.1"/>
    <property type="molecule type" value="Genomic_DNA"/>
</dbReference>
<evidence type="ECO:0000256" key="2">
    <source>
        <dbReference type="ARBA" id="ARBA00022723"/>
    </source>
</evidence>
<feature type="transmembrane region" description="Helical" evidence="6">
    <location>
        <begin position="334"/>
        <end position="353"/>
    </location>
</feature>
<dbReference type="Pfam" id="PF04116">
    <property type="entry name" value="FA_hydroxylase"/>
    <property type="match status" value="1"/>
</dbReference>
<dbReference type="InterPro" id="IPR003785">
    <property type="entry name" value="Creatininase/forma_Hydrolase"/>
</dbReference>